<feature type="compositionally biased region" description="Basic and acidic residues" evidence="5">
    <location>
        <begin position="210"/>
        <end position="219"/>
    </location>
</feature>
<dbReference type="InterPro" id="IPR019038">
    <property type="entry name" value="POLD3"/>
</dbReference>
<dbReference type="GO" id="GO:0003887">
    <property type="term" value="F:DNA-directed DNA polymerase activity"/>
    <property type="evidence" value="ECO:0007669"/>
    <property type="project" value="TreeGrafter"/>
</dbReference>
<feature type="compositionally biased region" description="Basic and acidic residues" evidence="5">
    <location>
        <begin position="558"/>
        <end position="573"/>
    </location>
</feature>
<evidence type="ECO:0000256" key="1">
    <source>
        <dbReference type="ARBA" id="ARBA00004123"/>
    </source>
</evidence>
<feature type="region of interest" description="Disordered" evidence="5">
    <location>
        <begin position="174"/>
        <end position="409"/>
    </location>
</feature>
<feature type="compositionally biased region" description="Basic residues" evidence="5">
    <location>
        <begin position="474"/>
        <end position="483"/>
    </location>
</feature>
<feature type="compositionally biased region" description="Basic and acidic residues" evidence="5">
    <location>
        <begin position="434"/>
        <end position="444"/>
    </location>
</feature>
<evidence type="ECO:0000313" key="7">
    <source>
        <dbReference type="Proteomes" id="UP000054144"/>
    </source>
</evidence>
<feature type="compositionally biased region" description="Basic and acidic residues" evidence="5">
    <location>
        <begin position="228"/>
        <end position="244"/>
    </location>
</feature>
<dbReference type="GO" id="GO:0006297">
    <property type="term" value="P:nucleotide-excision repair, DNA gap filling"/>
    <property type="evidence" value="ECO:0007669"/>
    <property type="project" value="TreeGrafter"/>
</dbReference>
<gene>
    <name evidence="6" type="ORF">FISHEDRAFT_68998</name>
</gene>
<dbReference type="PANTHER" id="PTHR17598:SF13">
    <property type="entry name" value="DNA POLYMERASE DELTA SUBUNIT 3"/>
    <property type="match status" value="1"/>
</dbReference>
<feature type="compositionally biased region" description="Basic and acidic residues" evidence="5">
    <location>
        <begin position="289"/>
        <end position="314"/>
    </location>
</feature>
<dbReference type="InterPro" id="IPR041913">
    <property type="entry name" value="POLD3_sf"/>
</dbReference>
<feature type="compositionally biased region" description="Acidic residues" evidence="5">
    <location>
        <begin position="546"/>
        <end position="555"/>
    </location>
</feature>
<dbReference type="Proteomes" id="UP000054144">
    <property type="component" value="Unassembled WGS sequence"/>
</dbReference>
<dbReference type="OrthoDB" id="514823at2759"/>
<sequence>MTSQNISDFITKQLCIKHNLVTYRSLSREFAIHVNAAKNELAEYHAHSSEHPQTSYATYLITGELPRKDVAMDMDDDDEDDEHVDSDGYDDLDSDEDVMETQVLLVNEDELEDAKANFSHVNAVHVYSLSPARIHDAGVLCEPTDSVRKKDGERDDVSAQVGRVVADSIVHLQVKADKKKMPPPPVPDTSKQHDLKTSKSLPTNGTIGSKVDKAMEQSKAKAAGKLDFFGKAKSKEPVKKEKPAANKGLFFNPKKKASDAKSREEEEEKPEKDTQAEPEPKKSSVARDTPADDKAAIEPKKPVKETKGKAKEELVASSKKRKSAVLDKPEDEDNVPAKSEPQMKKRKSKTTGSETDTASDNLAAKSKIKQSKSQVRVKRGIILSDDEDENAYRSRKSKTRAERELEQLMDTDEGRVAQIIRLPYLTMFEDDEVDRGQDDGKDHTLSIPDDDTMDTYTDGDDAMLVDDDEQVPKPKPRKRKAKKVAPLGRNGLPKKRVMRQRQSVDAKGYMITEDYSSYESASEDQGQPAAPMAKKAKGKARAEPSDGVDESDTAETADSSKTKGKEAASEKATRAGNGSDRQNLSAQSKTINEKVADSVARAAKSSKAASKKASSTKSSVAKGTAKKGGQQKMTMFFAPPKKAT</sequence>
<dbReference type="AlphaFoldDB" id="A0A0D7ARG3"/>
<feature type="compositionally biased region" description="Polar residues" evidence="5">
    <location>
        <begin position="198"/>
        <end position="207"/>
    </location>
</feature>
<evidence type="ECO:0000256" key="2">
    <source>
        <dbReference type="ARBA" id="ARBA00017589"/>
    </source>
</evidence>
<dbReference type="PANTHER" id="PTHR17598">
    <property type="entry name" value="DNA POLYMERASE DELTA SUBUNIT 3"/>
    <property type="match status" value="1"/>
</dbReference>
<dbReference type="GO" id="GO:0006271">
    <property type="term" value="P:DNA strand elongation involved in DNA replication"/>
    <property type="evidence" value="ECO:0007669"/>
    <property type="project" value="TreeGrafter"/>
</dbReference>
<feature type="compositionally biased region" description="Basic residues" evidence="5">
    <location>
        <begin position="366"/>
        <end position="379"/>
    </location>
</feature>
<keyword evidence="7" id="KW-1185">Reference proteome</keyword>
<accession>A0A0D7ARG3</accession>
<feature type="compositionally biased region" description="Acidic residues" evidence="5">
    <location>
        <begin position="72"/>
        <end position="94"/>
    </location>
</feature>
<evidence type="ECO:0000313" key="6">
    <source>
        <dbReference type="EMBL" id="KIY53393.1"/>
    </source>
</evidence>
<protein>
    <recommendedName>
        <fullName evidence="2">DNA polymerase delta subunit 3</fullName>
    </recommendedName>
</protein>
<feature type="compositionally biased region" description="Low complexity" evidence="5">
    <location>
        <begin position="598"/>
        <end position="632"/>
    </location>
</feature>
<dbReference type="Gene3D" id="3.90.1030.20">
    <property type="entry name" value="DNA polymerase delta, p66 (Cdc27) subunit, wHTH domain"/>
    <property type="match status" value="1"/>
</dbReference>
<name>A0A0D7ARG3_9AGAR</name>
<evidence type="ECO:0000256" key="3">
    <source>
        <dbReference type="ARBA" id="ARBA00022705"/>
    </source>
</evidence>
<evidence type="ECO:0000256" key="5">
    <source>
        <dbReference type="SAM" id="MobiDB-lite"/>
    </source>
</evidence>
<dbReference type="Pfam" id="PF09507">
    <property type="entry name" value="CDC27"/>
    <property type="match status" value="1"/>
</dbReference>
<feature type="region of interest" description="Disordered" evidence="5">
    <location>
        <begin position="71"/>
        <end position="94"/>
    </location>
</feature>
<feature type="compositionally biased region" description="Acidic residues" evidence="5">
    <location>
        <begin position="448"/>
        <end position="469"/>
    </location>
</feature>
<feature type="compositionally biased region" description="Polar residues" evidence="5">
    <location>
        <begin position="350"/>
        <end position="360"/>
    </location>
</feature>
<feature type="compositionally biased region" description="Polar residues" evidence="5">
    <location>
        <begin position="579"/>
        <end position="590"/>
    </location>
</feature>
<feature type="region of interest" description="Disordered" evidence="5">
    <location>
        <begin position="431"/>
        <end position="644"/>
    </location>
</feature>
<dbReference type="EMBL" id="KN881618">
    <property type="protein sequence ID" value="KIY53393.1"/>
    <property type="molecule type" value="Genomic_DNA"/>
</dbReference>
<keyword evidence="4" id="KW-0539">Nucleus</keyword>
<organism evidence="6 7">
    <name type="scientific">Fistulina hepatica ATCC 64428</name>
    <dbReference type="NCBI Taxonomy" id="1128425"/>
    <lineage>
        <taxon>Eukaryota</taxon>
        <taxon>Fungi</taxon>
        <taxon>Dikarya</taxon>
        <taxon>Basidiomycota</taxon>
        <taxon>Agaricomycotina</taxon>
        <taxon>Agaricomycetes</taxon>
        <taxon>Agaricomycetidae</taxon>
        <taxon>Agaricales</taxon>
        <taxon>Fistulinaceae</taxon>
        <taxon>Fistulina</taxon>
    </lineage>
</organism>
<proteinExistence type="predicted"/>
<feature type="compositionally biased region" description="Basic and acidic residues" evidence="5">
    <location>
        <begin position="256"/>
        <end position="282"/>
    </location>
</feature>
<dbReference type="GO" id="GO:1904161">
    <property type="term" value="P:DNA synthesis involved in UV-damage excision repair"/>
    <property type="evidence" value="ECO:0007669"/>
    <property type="project" value="TreeGrafter"/>
</dbReference>
<comment type="subcellular location">
    <subcellularLocation>
        <location evidence="1">Nucleus</location>
    </subcellularLocation>
</comment>
<dbReference type="GO" id="GO:0043625">
    <property type="term" value="C:delta DNA polymerase complex"/>
    <property type="evidence" value="ECO:0007669"/>
    <property type="project" value="InterPro"/>
</dbReference>
<reference evidence="6 7" key="1">
    <citation type="journal article" date="2015" name="Fungal Genet. Biol.">
        <title>Evolution of novel wood decay mechanisms in Agaricales revealed by the genome sequences of Fistulina hepatica and Cylindrobasidium torrendii.</title>
        <authorList>
            <person name="Floudas D."/>
            <person name="Held B.W."/>
            <person name="Riley R."/>
            <person name="Nagy L.G."/>
            <person name="Koehler G."/>
            <person name="Ransdell A.S."/>
            <person name="Younus H."/>
            <person name="Chow J."/>
            <person name="Chiniquy J."/>
            <person name="Lipzen A."/>
            <person name="Tritt A."/>
            <person name="Sun H."/>
            <person name="Haridas S."/>
            <person name="LaButti K."/>
            <person name="Ohm R.A."/>
            <person name="Kues U."/>
            <person name="Blanchette R.A."/>
            <person name="Grigoriev I.V."/>
            <person name="Minto R.E."/>
            <person name="Hibbett D.S."/>
        </authorList>
    </citation>
    <scope>NUCLEOTIDE SEQUENCE [LARGE SCALE GENOMIC DNA]</scope>
    <source>
        <strain evidence="6 7">ATCC 64428</strain>
    </source>
</reference>
<feature type="compositionally biased region" description="Low complexity" evidence="5">
    <location>
        <begin position="513"/>
        <end position="533"/>
    </location>
</feature>
<keyword evidence="3" id="KW-0235">DNA replication</keyword>
<evidence type="ECO:0000256" key="4">
    <source>
        <dbReference type="ARBA" id="ARBA00023242"/>
    </source>
</evidence>